<proteinExistence type="predicted"/>
<dbReference type="InterPro" id="IPR007193">
    <property type="entry name" value="Upf2/Nmd2_C"/>
</dbReference>
<evidence type="ECO:0000256" key="1">
    <source>
        <dbReference type="SAM" id="MobiDB-lite"/>
    </source>
</evidence>
<evidence type="ECO:0000313" key="4">
    <source>
        <dbReference type="Proteomes" id="UP000234254"/>
    </source>
</evidence>
<feature type="compositionally biased region" description="Polar residues" evidence="1">
    <location>
        <begin position="1"/>
        <end position="16"/>
    </location>
</feature>
<feature type="region of interest" description="Disordered" evidence="1">
    <location>
        <begin position="1"/>
        <end position="22"/>
    </location>
</feature>
<keyword evidence="4" id="KW-1185">Reference proteome</keyword>
<evidence type="ECO:0000259" key="2">
    <source>
        <dbReference type="Pfam" id="PF04050"/>
    </source>
</evidence>
<accession>A0A2I1D586</accession>
<dbReference type="VEuPathDB" id="FungiDB:P168DRAFT_318065"/>
<dbReference type="EMBL" id="MSFM01000005">
    <property type="protein sequence ID" value="PKY05028.1"/>
    <property type="molecule type" value="Genomic_DNA"/>
</dbReference>
<evidence type="ECO:0000313" key="3">
    <source>
        <dbReference type="EMBL" id="PKY05028.1"/>
    </source>
</evidence>
<dbReference type="GeneID" id="36547695"/>
<comment type="caution">
    <text evidence="3">The sequence shown here is derived from an EMBL/GenBank/DDBJ whole genome shotgun (WGS) entry which is preliminary data.</text>
</comment>
<dbReference type="Pfam" id="PF04050">
    <property type="entry name" value="Upf2"/>
    <property type="match status" value="1"/>
</dbReference>
<sequence length="60" mass="6936">MPSDSSFAIAMRTQQQADREEQQRIKSLVLNYEMSNEPETADGGRTSFRSRKLQLSDVNW</sequence>
<dbReference type="OrthoDB" id="5419785at2759"/>
<dbReference type="AlphaFoldDB" id="A0A2I1D586"/>
<dbReference type="Proteomes" id="UP000234254">
    <property type="component" value="Unassembled WGS sequence"/>
</dbReference>
<organism evidence="3 4">
    <name type="scientific">Aspergillus campestris (strain IBT 28561)</name>
    <dbReference type="NCBI Taxonomy" id="1392248"/>
    <lineage>
        <taxon>Eukaryota</taxon>
        <taxon>Fungi</taxon>
        <taxon>Dikarya</taxon>
        <taxon>Ascomycota</taxon>
        <taxon>Pezizomycotina</taxon>
        <taxon>Eurotiomycetes</taxon>
        <taxon>Eurotiomycetidae</taxon>
        <taxon>Eurotiales</taxon>
        <taxon>Aspergillaceae</taxon>
        <taxon>Aspergillus</taxon>
        <taxon>Aspergillus subgen. Circumdati</taxon>
    </lineage>
</organism>
<name>A0A2I1D586_ASPC2</name>
<protein>
    <recommendedName>
        <fullName evidence="2">Up-frameshift suppressor 2 C-terminal domain-containing protein</fullName>
    </recommendedName>
</protein>
<dbReference type="RefSeq" id="XP_024693622.1">
    <property type="nucleotide sequence ID" value="XM_024840171.1"/>
</dbReference>
<gene>
    <name evidence="3" type="ORF">P168DRAFT_318065</name>
</gene>
<feature type="domain" description="Up-frameshift suppressor 2 C-terminal" evidence="2">
    <location>
        <begin position="2"/>
        <end position="31"/>
    </location>
</feature>
<reference evidence="3" key="1">
    <citation type="submission" date="2016-12" db="EMBL/GenBank/DDBJ databases">
        <title>The genomes of Aspergillus section Nigri reveals drivers in fungal speciation.</title>
        <authorList>
            <consortium name="DOE Joint Genome Institute"/>
            <person name="Vesth T.C."/>
            <person name="Nybo J."/>
            <person name="Theobald S."/>
            <person name="Brandl J."/>
            <person name="Frisvad J.C."/>
            <person name="Nielsen K.F."/>
            <person name="Lyhne E.K."/>
            <person name="Kogle M.E."/>
            <person name="Kuo A."/>
            <person name="Riley R."/>
            <person name="Clum A."/>
            <person name="Nolan M."/>
            <person name="Lipzen A."/>
            <person name="Salamov A."/>
            <person name="Henrissat B."/>
            <person name="Wiebenga A."/>
            <person name="De vries R.P."/>
            <person name="Grigoriev I.V."/>
            <person name="Mortensen U.H."/>
            <person name="Andersen M.R."/>
            <person name="Baker S.E."/>
        </authorList>
    </citation>
    <scope>NUCLEOTIDE SEQUENCE</scope>
    <source>
        <strain evidence="3">IBT 28561</strain>
    </source>
</reference>